<dbReference type="PANTHER" id="PTHR22754">
    <property type="entry name" value="DISCO-INTERACTING PROTEIN 2 DIP2 -RELATED"/>
    <property type="match status" value="1"/>
</dbReference>
<comment type="similarity">
    <text evidence="1">Belongs to the ATP-dependent AMP-binding enzyme family.</text>
</comment>
<dbReference type="InterPro" id="IPR045851">
    <property type="entry name" value="AMP-bd_C_sf"/>
</dbReference>
<organism evidence="3 4">
    <name type="scientific">Oleomonas cavernae</name>
    <dbReference type="NCBI Taxonomy" id="2320859"/>
    <lineage>
        <taxon>Bacteria</taxon>
        <taxon>Pseudomonadati</taxon>
        <taxon>Pseudomonadota</taxon>
        <taxon>Alphaproteobacteria</taxon>
        <taxon>Acetobacterales</taxon>
        <taxon>Acetobacteraceae</taxon>
        <taxon>Oleomonas</taxon>
    </lineage>
</organism>
<proteinExistence type="inferred from homology"/>
<dbReference type="AlphaFoldDB" id="A0A418WHK0"/>
<sequence length="341" mass="37025">MGLMTAFLMPVHYGATVACLDAFEWVMSPHLLLELMDRQRCTHAWLPNFAFNHLVRTKLGNETYALDHVAALINCSEPCKQATFDLFAATFAGHGIRAEQLQVCYAMAETVFAVSQTPLGRRPHTLWIDAGAAAANRIEPVAEGAAGAMPLLSNGPPIDGIVVRIGGGEAIGEIQLRGDCVFAGYLKAPDVTAQAFDDGWYRTGDIGSVIEGEIYVIGRLKDIIIHHGRNYHAHDIESVAGTVPGVKPGRCVALGVWDEEVGSEEVELVAERDPAVAAEDKALRNALRQAIVRRFNLVISKVHLVEPGWLVKTTSGKISRKENLGKLLRDTHRAPAQPGKK</sequence>
<dbReference type="InterPro" id="IPR000873">
    <property type="entry name" value="AMP-dep_synth/lig_dom"/>
</dbReference>
<dbReference type="EMBL" id="QYUK01000011">
    <property type="protein sequence ID" value="RJF89465.1"/>
    <property type="molecule type" value="Genomic_DNA"/>
</dbReference>
<reference evidence="3 4" key="1">
    <citation type="submission" date="2018-09" db="EMBL/GenBank/DDBJ databases">
        <authorList>
            <person name="Zhu H."/>
        </authorList>
    </citation>
    <scope>NUCLEOTIDE SEQUENCE [LARGE SCALE GENOMIC DNA]</scope>
    <source>
        <strain evidence="3 4">K1W22B-8</strain>
    </source>
</reference>
<evidence type="ECO:0000313" key="3">
    <source>
        <dbReference type="EMBL" id="RJF89465.1"/>
    </source>
</evidence>
<dbReference type="GO" id="GO:0006633">
    <property type="term" value="P:fatty acid biosynthetic process"/>
    <property type="evidence" value="ECO:0007669"/>
    <property type="project" value="TreeGrafter"/>
</dbReference>
<gene>
    <name evidence="3" type="ORF">D3874_22885</name>
</gene>
<evidence type="ECO:0000259" key="2">
    <source>
        <dbReference type="Pfam" id="PF00501"/>
    </source>
</evidence>
<comment type="caution">
    <text evidence="3">The sequence shown here is derived from an EMBL/GenBank/DDBJ whole genome shotgun (WGS) entry which is preliminary data.</text>
</comment>
<evidence type="ECO:0000313" key="4">
    <source>
        <dbReference type="Proteomes" id="UP000284605"/>
    </source>
</evidence>
<name>A0A418WHK0_9PROT</name>
<dbReference type="InterPro" id="IPR042099">
    <property type="entry name" value="ANL_N_sf"/>
</dbReference>
<dbReference type="SUPFAM" id="SSF56801">
    <property type="entry name" value="Acetyl-CoA synthetase-like"/>
    <property type="match status" value="1"/>
</dbReference>
<dbReference type="Pfam" id="PF00501">
    <property type="entry name" value="AMP-binding"/>
    <property type="match status" value="1"/>
</dbReference>
<dbReference type="Proteomes" id="UP000284605">
    <property type="component" value="Unassembled WGS sequence"/>
</dbReference>
<dbReference type="Gene3D" id="3.40.50.12780">
    <property type="entry name" value="N-terminal domain of ligase-like"/>
    <property type="match status" value="1"/>
</dbReference>
<dbReference type="GO" id="GO:0005886">
    <property type="term" value="C:plasma membrane"/>
    <property type="evidence" value="ECO:0007669"/>
    <property type="project" value="TreeGrafter"/>
</dbReference>
<dbReference type="PANTHER" id="PTHR22754:SF32">
    <property type="entry name" value="DISCO-INTERACTING PROTEIN 2"/>
    <property type="match status" value="1"/>
</dbReference>
<protein>
    <recommendedName>
        <fullName evidence="2">AMP-dependent synthetase/ligase domain-containing protein</fullName>
    </recommendedName>
</protein>
<dbReference type="Gene3D" id="3.30.300.30">
    <property type="match status" value="1"/>
</dbReference>
<accession>A0A418WHK0</accession>
<dbReference type="GO" id="GO:0070566">
    <property type="term" value="F:adenylyltransferase activity"/>
    <property type="evidence" value="ECO:0007669"/>
    <property type="project" value="TreeGrafter"/>
</dbReference>
<feature type="domain" description="AMP-dependent synthetase/ligase" evidence="2">
    <location>
        <begin position="1"/>
        <end position="186"/>
    </location>
</feature>
<keyword evidence="4" id="KW-1185">Reference proteome</keyword>
<evidence type="ECO:0000256" key="1">
    <source>
        <dbReference type="ARBA" id="ARBA00006432"/>
    </source>
</evidence>